<gene>
    <name evidence="2" type="ORF">CYNAS_LOCUS4285</name>
    <name evidence="3" type="ORF">CYNAS_LOCUS4286</name>
    <name evidence="4" type="ORF">CYNAS_LOCUS4287</name>
    <name evidence="5" type="ORF">CYNAS_LOCUS4288</name>
</gene>
<evidence type="ECO:0000313" key="5">
    <source>
        <dbReference type="EMBL" id="CAJ0592305.1"/>
    </source>
</evidence>
<dbReference type="AlphaFoldDB" id="A0AA36DR90"/>
<dbReference type="SUPFAM" id="SSF88645">
    <property type="entry name" value="ssDNA viruses"/>
    <property type="match status" value="1"/>
</dbReference>
<accession>A0AA36DR90</accession>
<dbReference type="EMBL" id="CATQJL010000064">
    <property type="protein sequence ID" value="CAJ0592304.1"/>
    <property type="molecule type" value="Genomic_DNA"/>
</dbReference>
<dbReference type="EMBL" id="CATQJL010000064">
    <property type="protein sequence ID" value="CAJ0592302.1"/>
    <property type="molecule type" value="Genomic_DNA"/>
</dbReference>
<proteinExistence type="inferred from homology"/>
<organism evidence="4 6">
    <name type="scientific">Cylicocyclus nassatus</name>
    <name type="common">Nematode worm</name>
    <dbReference type="NCBI Taxonomy" id="53992"/>
    <lineage>
        <taxon>Eukaryota</taxon>
        <taxon>Metazoa</taxon>
        <taxon>Ecdysozoa</taxon>
        <taxon>Nematoda</taxon>
        <taxon>Chromadorea</taxon>
        <taxon>Rhabditida</taxon>
        <taxon>Rhabditina</taxon>
        <taxon>Rhabditomorpha</taxon>
        <taxon>Strongyloidea</taxon>
        <taxon>Strongylidae</taxon>
        <taxon>Cylicocyclus</taxon>
    </lineage>
</organism>
<comment type="caution">
    <text evidence="4">The sequence shown here is derived from an EMBL/GenBank/DDBJ whole genome shotgun (WGS) entry which is preliminary data.</text>
</comment>
<evidence type="ECO:0000313" key="6">
    <source>
        <dbReference type="Proteomes" id="UP001176961"/>
    </source>
</evidence>
<dbReference type="EMBL" id="CATQJL010000064">
    <property type="protein sequence ID" value="CAJ0592305.1"/>
    <property type="molecule type" value="Genomic_DNA"/>
</dbReference>
<dbReference type="InterPro" id="IPR016184">
    <property type="entry name" value="Capsid/spike_ssDNA_virus"/>
</dbReference>
<sequence length="462" mass="51317">MYSIRDKKASWEAPQCQLNEQTAIRSFAFRLALPQSEIGFAPQDYDLYEVGSFDVDNLPSAQRGNPVSLALGNFDLEVHAGDNFAIGSDPKASYHTLSNQGPSFYLGRLCKTDTQIGKVVTSSSEVPASTTVNPAEYALFHLGNTAPTVTSGASYDFVNPNNLHAVGSVGSVTVNDLRLAFQMQKYFEKLALSGSRFPEILLGQWGVVSPDASIQRPEYLGGTRIPLNVQQVSNNAQTDTDFLGDVGAMSVTSDVSDVISKSFTEPGYLYVLAVVRYDHTYKPNRYSAEMKPGIPNSLASWHLGDYYTEPPTLSAGWMQEDKTNVDRVLAVTSAKKQYGDDKSLYYDLGDIEPEFSLMSRRPGIGGFFYQDHPECIDFSTISLYNGLNGVETFPVPKFILDHAILTDEKMRQLREERRQIAKDRIALTLADTELDYIEYMAMKEDSLVSRTKSLVRNLDKEL</sequence>
<comment type="similarity">
    <text evidence="1">Belongs to the microviridae F protein family.</text>
</comment>
<dbReference type="EMBL" id="CATQJL010000064">
    <property type="protein sequence ID" value="CAJ0592303.1"/>
    <property type="molecule type" value="Genomic_DNA"/>
</dbReference>
<evidence type="ECO:0000313" key="2">
    <source>
        <dbReference type="EMBL" id="CAJ0592302.1"/>
    </source>
</evidence>
<evidence type="ECO:0000313" key="3">
    <source>
        <dbReference type="EMBL" id="CAJ0592303.1"/>
    </source>
</evidence>
<dbReference type="GO" id="GO:0005198">
    <property type="term" value="F:structural molecule activity"/>
    <property type="evidence" value="ECO:0007669"/>
    <property type="project" value="InterPro"/>
</dbReference>
<reference evidence="4" key="1">
    <citation type="submission" date="2023-07" db="EMBL/GenBank/DDBJ databases">
        <authorList>
            <consortium name="CYATHOMIX"/>
        </authorList>
    </citation>
    <scope>NUCLEOTIDE SEQUENCE</scope>
    <source>
        <strain evidence="4">N/A</strain>
    </source>
</reference>
<dbReference type="Proteomes" id="UP001176961">
    <property type="component" value="Unassembled WGS sequence"/>
</dbReference>
<dbReference type="Pfam" id="PF02305">
    <property type="entry name" value="Phage_F"/>
    <property type="match status" value="1"/>
</dbReference>
<dbReference type="Gene3D" id="2.60.169.10">
    <property type="entry name" value="Microviridae F protein"/>
    <property type="match status" value="1"/>
</dbReference>
<dbReference type="InterPro" id="IPR003514">
    <property type="entry name" value="Microviridae_protein_F"/>
</dbReference>
<dbReference type="Pfam" id="PF20577">
    <property type="entry name" value="Phage_ORF5"/>
    <property type="match status" value="1"/>
</dbReference>
<evidence type="ECO:0000256" key="1">
    <source>
        <dbReference type="ARBA" id="ARBA00009963"/>
    </source>
</evidence>
<dbReference type="InterPro" id="IPR046781">
    <property type="entry name" value="Phage_ORF5"/>
</dbReference>
<dbReference type="InterPro" id="IPR037002">
    <property type="entry name" value="Microviridae_protein_F_sf"/>
</dbReference>
<evidence type="ECO:0000313" key="4">
    <source>
        <dbReference type="EMBL" id="CAJ0592304.1"/>
    </source>
</evidence>
<protein>
    <submittedName>
        <fullName evidence="4">Uncharacterized protein</fullName>
    </submittedName>
</protein>
<name>A0AA36DR90_CYLNA</name>
<keyword evidence="6" id="KW-1185">Reference proteome</keyword>